<evidence type="ECO:0000256" key="1">
    <source>
        <dbReference type="SAM" id="SignalP"/>
    </source>
</evidence>
<dbReference type="Proteomes" id="UP000708208">
    <property type="component" value="Unassembled WGS sequence"/>
</dbReference>
<organism evidence="2 3">
    <name type="scientific">Allacma fusca</name>
    <dbReference type="NCBI Taxonomy" id="39272"/>
    <lineage>
        <taxon>Eukaryota</taxon>
        <taxon>Metazoa</taxon>
        <taxon>Ecdysozoa</taxon>
        <taxon>Arthropoda</taxon>
        <taxon>Hexapoda</taxon>
        <taxon>Collembola</taxon>
        <taxon>Symphypleona</taxon>
        <taxon>Sminthuridae</taxon>
        <taxon>Allacma</taxon>
    </lineage>
</organism>
<dbReference type="EMBL" id="CAJVCH010130962">
    <property type="protein sequence ID" value="CAG7726113.1"/>
    <property type="molecule type" value="Genomic_DNA"/>
</dbReference>
<evidence type="ECO:0000313" key="2">
    <source>
        <dbReference type="EMBL" id="CAG7726113.1"/>
    </source>
</evidence>
<feature type="signal peptide" evidence="1">
    <location>
        <begin position="1"/>
        <end position="18"/>
    </location>
</feature>
<proteinExistence type="predicted"/>
<keyword evidence="1" id="KW-0732">Signal</keyword>
<name>A0A8J2JRT7_9HEXA</name>
<gene>
    <name evidence="2" type="ORF">AFUS01_LOCUS15041</name>
</gene>
<reference evidence="2" key="1">
    <citation type="submission" date="2021-06" db="EMBL/GenBank/DDBJ databases">
        <authorList>
            <person name="Hodson N. C."/>
            <person name="Mongue J. A."/>
            <person name="Jaron S. K."/>
        </authorList>
    </citation>
    <scope>NUCLEOTIDE SEQUENCE</scope>
</reference>
<comment type="caution">
    <text evidence="2">The sequence shown here is derived from an EMBL/GenBank/DDBJ whole genome shotgun (WGS) entry which is preliminary data.</text>
</comment>
<accession>A0A8J2JRT7</accession>
<keyword evidence="3" id="KW-1185">Reference proteome</keyword>
<evidence type="ECO:0000313" key="3">
    <source>
        <dbReference type="Proteomes" id="UP000708208"/>
    </source>
</evidence>
<dbReference type="AlphaFoldDB" id="A0A8J2JRT7"/>
<protein>
    <submittedName>
        <fullName evidence="2">Uncharacterized protein</fullName>
    </submittedName>
</protein>
<feature type="chain" id="PRO_5035231821" evidence="1">
    <location>
        <begin position="19"/>
        <end position="101"/>
    </location>
</feature>
<sequence length="101" mass="11407">MEIRTFIFISVLICYSFAARNPMGREDTAFPAKVVDLKNYICWTKSSLLEDFFPDSSNDKPMFNLGVVKRIGGIDFADYFEKDRREREKQAAAAAAAAGIQ</sequence>